<comment type="caution">
    <text evidence="4">The sequence shown here is derived from an EMBL/GenBank/DDBJ whole genome shotgun (WGS) entry which is preliminary data.</text>
</comment>
<gene>
    <name evidence="4" type="ORF">BBAD15_g2540</name>
</gene>
<accession>A0A0A2WF28</accession>
<dbReference type="PANTHER" id="PTHR15074:SF0">
    <property type="entry name" value="METHYL-CPG-BINDING DOMAIN PROTEIN 4-LIKE PROTEIN"/>
    <property type="match status" value="1"/>
</dbReference>
<dbReference type="STRING" id="1245745.A0A0A2WF28"/>
<organism evidence="4 5">
    <name type="scientific">Beauveria bassiana D1-5</name>
    <dbReference type="NCBI Taxonomy" id="1245745"/>
    <lineage>
        <taxon>Eukaryota</taxon>
        <taxon>Fungi</taxon>
        <taxon>Dikarya</taxon>
        <taxon>Ascomycota</taxon>
        <taxon>Pezizomycotina</taxon>
        <taxon>Sordariomycetes</taxon>
        <taxon>Hypocreomycetidae</taxon>
        <taxon>Hypocreales</taxon>
        <taxon>Cordycipitaceae</taxon>
        <taxon>Beauveria</taxon>
    </lineage>
</organism>
<proteinExistence type="predicted"/>
<comment type="subcellular location">
    <subcellularLocation>
        <location evidence="1">Nucleus</location>
    </subcellularLocation>
</comment>
<dbReference type="eggNOG" id="KOG4161">
    <property type="taxonomic scope" value="Eukaryota"/>
</dbReference>
<evidence type="ECO:0000256" key="1">
    <source>
        <dbReference type="ARBA" id="ARBA00004123"/>
    </source>
</evidence>
<dbReference type="EMBL" id="ANFO01000183">
    <property type="protein sequence ID" value="KGQ11724.1"/>
    <property type="molecule type" value="Genomic_DNA"/>
</dbReference>
<dbReference type="Proteomes" id="UP000030106">
    <property type="component" value="Unassembled WGS sequence"/>
</dbReference>
<dbReference type="Gene3D" id="1.10.340.30">
    <property type="entry name" value="Hypothetical protein, domain 2"/>
    <property type="match status" value="1"/>
</dbReference>
<dbReference type="PANTHER" id="PTHR15074">
    <property type="entry name" value="METHYL-CPG-BINDING PROTEIN"/>
    <property type="match status" value="1"/>
</dbReference>
<name>A0A0A2WF28_BEABA</name>
<reference evidence="4 5" key="1">
    <citation type="submission" date="2012-10" db="EMBL/GenBank/DDBJ databases">
        <title>Genome sequencing and analysis of entomopathogenic fungi Beauveria bassiana D1-5.</title>
        <authorList>
            <person name="Li Q."/>
            <person name="Wang L."/>
            <person name="Zhang Z."/>
            <person name="Wang Q."/>
            <person name="Ren J."/>
            <person name="Wang M."/>
            <person name="Xu W."/>
            <person name="Wang J."/>
            <person name="Lu Y."/>
            <person name="Du Q."/>
            <person name="Sun Z."/>
        </authorList>
    </citation>
    <scope>NUCLEOTIDE SEQUENCE [LARGE SCALE GENOMIC DNA]</scope>
    <source>
        <strain evidence="4 5">D1-5</strain>
    </source>
</reference>
<dbReference type="HOGENOM" id="CLU_017748_0_0_1"/>
<evidence type="ECO:0000256" key="3">
    <source>
        <dbReference type="SAM" id="MobiDB-lite"/>
    </source>
</evidence>
<feature type="region of interest" description="Disordered" evidence="3">
    <location>
        <begin position="64"/>
        <end position="83"/>
    </location>
</feature>
<protein>
    <recommendedName>
        <fullName evidence="6">Methyl-CpG-binding domain protein 4</fullName>
    </recommendedName>
</protein>
<dbReference type="GO" id="GO:0006281">
    <property type="term" value="P:DNA repair"/>
    <property type="evidence" value="ECO:0007669"/>
    <property type="project" value="InterPro"/>
</dbReference>
<evidence type="ECO:0008006" key="6">
    <source>
        <dbReference type="Google" id="ProtNLM"/>
    </source>
</evidence>
<evidence type="ECO:0000313" key="4">
    <source>
        <dbReference type="EMBL" id="KGQ11724.1"/>
    </source>
</evidence>
<evidence type="ECO:0000313" key="5">
    <source>
        <dbReference type="Proteomes" id="UP000030106"/>
    </source>
</evidence>
<dbReference type="AlphaFoldDB" id="A0A0A2WF28"/>
<dbReference type="InterPro" id="IPR045138">
    <property type="entry name" value="MeCP2/MBD4"/>
</dbReference>
<dbReference type="SUPFAM" id="SSF48150">
    <property type="entry name" value="DNA-glycosylase"/>
    <property type="match status" value="1"/>
</dbReference>
<dbReference type="GO" id="GO:0005634">
    <property type="term" value="C:nucleus"/>
    <property type="evidence" value="ECO:0007669"/>
    <property type="project" value="UniProtKB-SubCell"/>
</dbReference>
<dbReference type="GO" id="GO:0003824">
    <property type="term" value="F:catalytic activity"/>
    <property type="evidence" value="ECO:0007669"/>
    <property type="project" value="InterPro"/>
</dbReference>
<dbReference type="OrthoDB" id="10265068at2759"/>
<evidence type="ECO:0000256" key="2">
    <source>
        <dbReference type="ARBA" id="ARBA00023242"/>
    </source>
</evidence>
<sequence>MAPRFGDQILAVFDVPADAYEFLVGVLEDRAASPDDLKLIFDQSLMAGAESWFIQLEHAQHLGSNTETPSAAVRSEHPSEEPWASTDRLIEQANSLARKAVSIPLPRFGASERQTKNEARKSAKRKLDAASSHYWCEAGNADDVFSPTKKIRLAALPSTLTPRFKIPEPDLRSVCVNPYEPSEAQLSNVHTHAGTSPYFTTPTKAPGSVAPRPSPGTVSCIPFPPLSAASFGIIQEQMAHDPFWLLVVVTFLIKTKGEHAIPTFLRVKERFPTPCDIANPDNAMELLAMIRHLGLCQNRLAILRKYAKYFMFDPPRPGVRYVVRRYDTRQVGHSPENGPTSHAKDATDGWEIGHMTQGPYAIDSWRIFCRDVLLGKATDWNGKGARGEFQPEWMRVLPGDKELRAYLRWMWMREGWEWDPATGERTVLREEMRRAVEEGRVEYGIHGELQIVREQ</sequence>
<dbReference type="GO" id="GO:0003677">
    <property type="term" value="F:DNA binding"/>
    <property type="evidence" value="ECO:0007669"/>
    <property type="project" value="InterPro"/>
</dbReference>
<keyword evidence="2" id="KW-0539">Nucleus</keyword>
<dbReference type="InterPro" id="IPR011257">
    <property type="entry name" value="DNA_glycosylase"/>
</dbReference>